<dbReference type="PROSITE" id="PS50095">
    <property type="entry name" value="PLAT"/>
    <property type="match status" value="1"/>
</dbReference>
<feature type="domain" description="PLAT" evidence="1">
    <location>
        <begin position="59"/>
        <end position="86"/>
    </location>
</feature>
<name>A0A246RU04_9ACTN</name>
<evidence type="ECO:0000313" key="3">
    <source>
        <dbReference type="Proteomes" id="UP000197174"/>
    </source>
</evidence>
<gene>
    <name evidence="2" type="ORF">B5D80_03770</name>
</gene>
<keyword evidence="3" id="KW-1185">Reference proteome</keyword>
<dbReference type="EMBL" id="MZMV01000004">
    <property type="protein sequence ID" value="OWV12029.1"/>
    <property type="molecule type" value="Genomic_DNA"/>
</dbReference>
<dbReference type="InterPro" id="IPR001024">
    <property type="entry name" value="PLAT/LH2_dom"/>
</dbReference>
<comment type="caution">
    <text evidence="2">The sequence shown here is derived from an EMBL/GenBank/DDBJ whole genome shotgun (WGS) entry which is preliminary data.</text>
</comment>
<evidence type="ECO:0000313" key="2">
    <source>
        <dbReference type="EMBL" id="OWV12029.1"/>
    </source>
</evidence>
<protein>
    <recommendedName>
        <fullName evidence="1">PLAT domain-containing protein</fullName>
    </recommendedName>
</protein>
<accession>A0A246RU04</accession>
<proteinExistence type="predicted"/>
<reference evidence="2 3" key="1">
    <citation type="submission" date="2017-03" db="EMBL/GenBank/DDBJ databases">
        <title>Whole genome sequence of Micromonospora wenchangensis, isolated from mangrove soil.</title>
        <authorList>
            <person name="Yang H."/>
        </authorList>
    </citation>
    <scope>NUCLEOTIDE SEQUENCE [LARGE SCALE GENOMIC DNA]</scope>
    <source>
        <strain evidence="2 3">CCTCC AA 2012002</strain>
    </source>
</reference>
<evidence type="ECO:0000259" key="1">
    <source>
        <dbReference type="PROSITE" id="PS50095"/>
    </source>
</evidence>
<dbReference type="Proteomes" id="UP000197174">
    <property type="component" value="Unassembled WGS sequence"/>
</dbReference>
<organism evidence="2 3">
    <name type="scientific">Micromonospora wenchangensis</name>
    <dbReference type="NCBI Taxonomy" id="1185415"/>
    <lineage>
        <taxon>Bacteria</taxon>
        <taxon>Bacillati</taxon>
        <taxon>Actinomycetota</taxon>
        <taxon>Actinomycetes</taxon>
        <taxon>Micromonosporales</taxon>
        <taxon>Micromonosporaceae</taxon>
        <taxon>Micromonospora</taxon>
    </lineage>
</organism>
<dbReference type="AlphaFoldDB" id="A0A246RU04"/>
<sequence>MTWTGFGFHRSTFAISGQELGRVEFEPIFGVEHCLEALARIPKTLGSNFPAEMPKLFLTSYRVVMSSGLQFRSMVSKQVWLTLTSA</sequence>